<accession>A0A5C5RFA8</accession>
<organism evidence="1 2">
    <name type="scientific">Tsukamurella asaccharolytica</name>
    <dbReference type="NCBI Taxonomy" id="2592067"/>
    <lineage>
        <taxon>Bacteria</taxon>
        <taxon>Bacillati</taxon>
        <taxon>Actinomycetota</taxon>
        <taxon>Actinomycetes</taxon>
        <taxon>Mycobacteriales</taxon>
        <taxon>Tsukamurellaceae</taxon>
        <taxon>Tsukamurella</taxon>
    </lineage>
</organism>
<protein>
    <recommendedName>
        <fullName evidence="3">Minor tail protein</fullName>
    </recommendedName>
</protein>
<proteinExistence type="predicted"/>
<dbReference type="Proteomes" id="UP000317291">
    <property type="component" value="Unassembled WGS sequence"/>
</dbReference>
<evidence type="ECO:0008006" key="3">
    <source>
        <dbReference type="Google" id="ProtNLM"/>
    </source>
</evidence>
<evidence type="ECO:0000313" key="1">
    <source>
        <dbReference type="EMBL" id="TWS20775.1"/>
    </source>
</evidence>
<dbReference type="AlphaFoldDB" id="A0A5C5RFA8"/>
<dbReference type="EMBL" id="VIGW01000002">
    <property type="protein sequence ID" value="TWS20775.1"/>
    <property type="molecule type" value="Genomic_DNA"/>
</dbReference>
<name>A0A5C5RFA8_9ACTN</name>
<comment type="caution">
    <text evidence="1">The sequence shown here is derived from an EMBL/GenBank/DDBJ whole genome shotgun (WGS) entry which is preliminary data.</text>
</comment>
<reference evidence="1 2" key="1">
    <citation type="submission" date="2019-06" db="EMBL/GenBank/DDBJ databases">
        <title>Tsukamurella conjunctivitidis sp. nov., Tsukamurella assacharolytica sp. nov. and Tsukamurella sputae sp. nov. isolated from patients with conjunctivitis, bacteraemia (lymphoma) and respiratory infection (sputum) in Hong Kong.</title>
        <authorList>
            <person name="Teng J.L.L."/>
            <person name="Lee H.H."/>
            <person name="Fong J.Y.H."/>
            <person name="Fok K.M.N."/>
            <person name="Lau S.K.P."/>
            <person name="Woo P.C.Y."/>
        </authorList>
    </citation>
    <scope>NUCLEOTIDE SEQUENCE [LARGE SCALE GENOMIC DNA]</scope>
    <source>
        <strain evidence="1 2">HKU71</strain>
    </source>
</reference>
<keyword evidence="2" id="KW-1185">Reference proteome</keyword>
<evidence type="ECO:0000313" key="2">
    <source>
        <dbReference type="Proteomes" id="UP000317291"/>
    </source>
</evidence>
<dbReference type="RefSeq" id="WP_146559994.1">
    <property type="nucleotide sequence ID" value="NZ_VIGW01000002.1"/>
</dbReference>
<dbReference type="OrthoDB" id="4719558at2"/>
<gene>
    <name evidence="1" type="ORF">FK529_05460</name>
</gene>
<sequence length="377" mass="42731">MYQDDLWADSIAYPNDAEGNPAYAPFDPAHPSWQRMSRWADLGPNGERLRSEETKWVYMHPGTGWKIWHLAGPFRAREGVALARELEGIMHPEFEIRYSAGPYTVGEIPERVDFKKRQVAMGAVMNPNGNPERTEPASWWSYRMIEQDWWQSWSETVPGFLGCFTRTHGWRWLRIIQGEATKTTLSTDPVANGNNGITWNMVAHAPWPFYSKKSLTGVWKASQDQIDVHGIAQGIIPMANRGTWESWPKYLIRGTGTAQVQDGLSGRMITLPKLYAEDGAYMLVDTDPTKRTITTEKEPIDNEAARLMRNTQLLQVLLPDVYETAAAKLPAQRRIPGGIGFDGKIPPRTVAQLKVSHTNPRGSITCIMPQHYRMPWA</sequence>